<keyword evidence="3" id="KW-0418">Kinase</keyword>
<reference evidence="3 4" key="1">
    <citation type="submission" date="2019-03" db="EMBL/GenBank/DDBJ databases">
        <title>Single cell metagenomics reveals metabolic interactions within the superorganism composed of flagellate Streblomastix strix and complex community of Bacteroidetes bacteria on its surface.</title>
        <authorList>
            <person name="Treitli S.C."/>
            <person name="Kolisko M."/>
            <person name="Husnik F."/>
            <person name="Keeling P."/>
            <person name="Hampl V."/>
        </authorList>
    </citation>
    <scope>NUCLEOTIDE SEQUENCE [LARGE SCALE GENOMIC DNA]</scope>
    <source>
        <strain evidence="3">ST1C</strain>
    </source>
</reference>
<dbReference type="EC" id="2.7.11.1" evidence="1"/>
<dbReference type="PROSITE" id="PS50011">
    <property type="entry name" value="PROTEIN_KINASE_DOM"/>
    <property type="match status" value="1"/>
</dbReference>
<keyword evidence="3" id="KW-0808">Transferase</keyword>
<dbReference type="SMART" id="SM00220">
    <property type="entry name" value="S_TKc"/>
    <property type="match status" value="1"/>
</dbReference>
<evidence type="ECO:0000259" key="2">
    <source>
        <dbReference type="PROSITE" id="PS50011"/>
    </source>
</evidence>
<dbReference type="SUPFAM" id="SSF56112">
    <property type="entry name" value="Protein kinase-like (PK-like)"/>
    <property type="match status" value="1"/>
</dbReference>
<feature type="non-terminal residue" evidence="3">
    <location>
        <position position="1"/>
    </location>
</feature>
<dbReference type="InterPro" id="IPR008271">
    <property type="entry name" value="Ser/Thr_kinase_AS"/>
</dbReference>
<evidence type="ECO:0000256" key="1">
    <source>
        <dbReference type="ARBA" id="ARBA00012513"/>
    </source>
</evidence>
<dbReference type="EMBL" id="SNRW01043633">
    <property type="protein sequence ID" value="KAA6327137.1"/>
    <property type="molecule type" value="Genomic_DNA"/>
</dbReference>
<dbReference type="PROSITE" id="PS00108">
    <property type="entry name" value="PROTEIN_KINASE_ST"/>
    <property type="match status" value="1"/>
</dbReference>
<name>A0A5J4QZ29_9EUKA</name>
<dbReference type="Gene3D" id="1.10.510.10">
    <property type="entry name" value="Transferase(Phosphotransferase) domain 1"/>
    <property type="match status" value="1"/>
</dbReference>
<dbReference type="Pfam" id="PF00069">
    <property type="entry name" value="Pkinase"/>
    <property type="match status" value="1"/>
</dbReference>
<evidence type="ECO:0000313" key="4">
    <source>
        <dbReference type="Proteomes" id="UP000324800"/>
    </source>
</evidence>
<dbReference type="AlphaFoldDB" id="A0A5J4QZ29"/>
<dbReference type="InterPro" id="IPR050235">
    <property type="entry name" value="CK1_Ser-Thr_kinase"/>
</dbReference>
<feature type="non-terminal residue" evidence="3">
    <location>
        <position position="176"/>
    </location>
</feature>
<organism evidence="3 4">
    <name type="scientific">Streblomastix strix</name>
    <dbReference type="NCBI Taxonomy" id="222440"/>
    <lineage>
        <taxon>Eukaryota</taxon>
        <taxon>Metamonada</taxon>
        <taxon>Preaxostyla</taxon>
        <taxon>Oxymonadida</taxon>
        <taxon>Streblomastigidae</taxon>
        <taxon>Streblomastix</taxon>
    </lineage>
</organism>
<sequence>YSDLITRKLPMRFSLFSTLKFGIQAIEALYLLHKSGFVHRDIKPGNFVIGNTKQTSGTLYLIDFGLSKRKYRTNRIIAIPRTNIFKGTLRYASLNAHKGIELSFGDDLLSLFFVLAEFYTGKLPWKDINDKTQVLKMKEKYLGGDLINELPQEFLQIEKYILELDYLSEPNNDLLI</sequence>
<evidence type="ECO:0000313" key="3">
    <source>
        <dbReference type="EMBL" id="KAA6327137.1"/>
    </source>
</evidence>
<dbReference type="GO" id="GO:0004674">
    <property type="term" value="F:protein serine/threonine kinase activity"/>
    <property type="evidence" value="ECO:0007669"/>
    <property type="project" value="UniProtKB-EC"/>
</dbReference>
<dbReference type="Proteomes" id="UP000324800">
    <property type="component" value="Unassembled WGS sequence"/>
</dbReference>
<accession>A0A5J4QZ29</accession>
<dbReference type="OrthoDB" id="5872528at2759"/>
<dbReference type="InterPro" id="IPR011009">
    <property type="entry name" value="Kinase-like_dom_sf"/>
</dbReference>
<comment type="caution">
    <text evidence="3">The sequence shown here is derived from an EMBL/GenBank/DDBJ whole genome shotgun (WGS) entry which is preliminary data.</text>
</comment>
<gene>
    <name evidence="3" type="ORF">EZS28_053852</name>
</gene>
<feature type="domain" description="Protein kinase" evidence="2">
    <location>
        <begin position="1"/>
        <end position="176"/>
    </location>
</feature>
<dbReference type="PANTHER" id="PTHR11909">
    <property type="entry name" value="CASEIN KINASE-RELATED"/>
    <property type="match status" value="1"/>
</dbReference>
<dbReference type="InterPro" id="IPR000719">
    <property type="entry name" value="Prot_kinase_dom"/>
</dbReference>
<dbReference type="GO" id="GO:0005524">
    <property type="term" value="F:ATP binding"/>
    <property type="evidence" value="ECO:0007669"/>
    <property type="project" value="InterPro"/>
</dbReference>
<protein>
    <recommendedName>
        <fullName evidence="1">non-specific serine/threonine protein kinase</fullName>
        <ecNumber evidence="1">2.7.11.1</ecNumber>
    </recommendedName>
</protein>
<proteinExistence type="predicted"/>